<dbReference type="Pfam" id="PF17771">
    <property type="entry name" value="ADAMTS_CR_2"/>
    <property type="match status" value="1"/>
</dbReference>
<dbReference type="PRINTS" id="PR01857">
    <property type="entry name" value="ADAMTSFAMILY"/>
</dbReference>
<dbReference type="Gene3D" id="2.20.100.10">
    <property type="entry name" value="Thrombospondin type-1 (TSP1) repeat"/>
    <property type="match status" value="5"/>
</dbReference>
<feature type="disulfide bond" evidence="15">
    <location>
        <begin position="621"/>
        <end position="633"/>
    </location>
</feature>
<comment type="caution">
    <text evidence="16">Lacks conserved residue(s) required for the propagation of feature annotation.</text>
</comment>
<dbReference type="InterPro" id="IPR045371">
    <property type="entry name" value="ADAMTS_CR_3"/>
</dbReference>
<feature type="disulfide bond" evidence="15">
    <location>
        <begin position="606"/>
        <end position="643"/>
    </location>
</feature>
<evidence type="ECO:0000313" key="18">
    <source>
        <dbReference type="EMBL" id="KAL3869427.1"/>
    </source>
</evidence>
<dbReference type="SUPFAM" id="SSF82895">
    <property type="entry name" value="TSP-1 type 1 repeat"/>
    <property type="match status" value="5"/>
</dbReference>
<dbReference type="InterPro" id="IPR002870">
    <property type="entry name" value="Peptidase_M12B_N"/>
</dbReference>
<keyword evidence="2" id="KW-0964">Secreted</keyword>
<dbReference type="Pfam" id="PF19236">
    <property type="entry name" value="ADAMTS_CR_3"/>
    <property type="match status" value="1"/>
</dbReference>
<dbReference type="FunFam" id="2.20.100.10:FF:000006">
    <property type="entry name" value="A disintegrin and metalloproteinase with thrombospondin motifs 1"/>
    <property type="match status" value="1"/>
</dbReference>
<dbReference type="InterPro" id="IPR024079">
    <property type="entry name" value="MetalloPept_cat_dom_sf"/>
</dbReference>
<evidence type="ECO:0000256" key="16">
    <source>
        <dbReference type="PROSITE-ProRule" id="PRU00276"/>
    </source>
</evidence>
<feature type="binding site" evidence="14">
    <location>
        <position position="498"/>
    </location>
    <ligand>
        <name>Ca(2+)</name>
        <dbReference type="ChEBI" id="CHEBI:29108"/>
        <label>1</label>
    </ligand>
</feature>
<evidence type="ECO:0000256" key="7">
    <source>
        <dbReference type="ARBA" id="ARBA00022737"/>
    </source>
</evidence>
<reference evidence="18 19" key="1">
    <citation type="submission" date="2024-11" db="EMBL/GenBank/DDBJ databases">
        <title>Chromosome-level genome assembly of the freshwater bivalve Anodonta woodiana.</title>
        <authorList>
            <person name="Chen X."/>
        </authorList>
    </citation>
    <scope>NUCLEOTIDE SEQUENCE [LARGE SCALE GENOMIC DNA]</scope>
    <source>
        <strain evidence="18">MN2024</strain>
        <tissue evidence="18">Gills</tissue>
    </source>
</reference>
<dbReference type="PROSITE" id="PS50092">
    <property type="entry name" value="TSP1"/>
    <property type="match status" value="5"/>
</dbReference>
<dbReference type="AlphaFoldDB" id="A0ABD3W6C6"/>
<evidence type="ECO:0000256" key="12">
    <source>
        <dbReference type="ARBA" id="ARBA00023180"/>
    </source>
</evidence>
<dbReference type="Pfam" id="PF01562">
    <property type="entry name" value="Pep_M12B_propep"/>
    <property type="match status" value="1"/>
</dbReference>
<comment type="cofactor">
    <cofactor evidence="14">
        <name>Zn(2+)</name>
        <dbReference type="ChEBI" id="CHEBI:29105"/>
    </cofactor>
    <text evidence="14">Binds 1 zinc ion per subunit.</text>
</comment>
<feature type="disulfide bond" evidence="15">
    <location>
        <begin position="416"/>
        <end position="498"/>
    </location>
</feature>
<dbReference type="Gene3D" id="3.40.1620.60">
    <property type="match status" value="1"/>
</dbReference>
<dbReference type="InterPro" id="IPR001590">
    <property type="entry name" value="Peptidase_M12B"/>
</dbReference>
<comment type="subcellular location">
    <subcellularLocation>
        <location evidence="1">Secreted</location>
        <location evidence="1">Extracellular space</location>
        <location evidence="1">Extracellular matrix</location>
    </subcellularLocation>
</comment>
<dbReference type="GO" id="GO:0006508">
    <property type="term" value="P:proteolysis"/>
    <property type="evidence" value="ECO:0007669"/>
    <property type="project" value="UniProtKB-KW"/>
</dbReference>
<evidence type="ECO:0000256" key="5">
    <source>
        <dbReference type="ARBA" id="ARBA00022723"/>
    </source>
</evidence>
<dbReference type="Pfam" id="PF00090">
    <property type="entry name" value="TSP_1"/>
    <property type="match status" value="1"/>
</dbReference>
<evidence type="ECO:0000256" key="1">
    <source>
        <dbReference type="ARBA" id="ARBA00004498"/>
    </source>
</evidence>
<keyword evidence="3" id="KW-0272">Extracellular matrix</keyword>
<evidence type="ECO:0000256" key="4">
    <source>
        <dbReference type="ARBA" id="ARBA00022670"/>
    </source>
</evidence>
<sequence>MSRTCMVSKLAKESSLSSAYLKNETVSRAGHLTYYLFQQLEHYETTIPKLVDHQGNFLSFDTRYSTISKHQRFKRLSGWNEIPRKGGEREVLSNSDIAEYRIFYKFSAFGKEFHFDLKLNTKLLSRNFVVEYRYGNEVTKRYRDISKCHYIGYSNEPYLTTAAISNCFGLLGVFSTADEDYFVEPLWNHTNDVNQGGHPHIVYKRSSLKLPKGLSHCGVLDMHNDVENPWFLPTSPWFNRYNSKLDAAGAKRGNPDIIFKLKPLKTFDKPNESDLFQRYEGRKRREVMVELAERNVETMVVVDQKMVEFHKSHELLKPYILTIMNIVAKLYRDPSIGNPINIVVSKLVILTGEQTNLTISHHADRSLDSFCKWQNRLNKSGDSTHDNAVLITRYDICTYKNTPCGTLGLAPVAGMCEEDRSCSINEDIGLASAFTIAHEIGHNFGMQHDGAGNLCGTPGYEPARIMAARLTKDSDPFLWSNCSRQYITDFLESGKGGCLDNRPLYEEESPEAKEDMPGTDSSVEEQCQLQFKNTSYPCRAEEACSELWCTNSDGQCVTNSIPVAEGTTCKNGSLIGKCYRRSCVPFNFHALIVHGEWGVWSSWSECTRTCGGGVEFQERICDSPQPFNGGKYCAGDRKRYRSCNMEPCPKGSLDFRALQCARFNDVPFRGRYFEWVPYNGVQEKPCALNCMAKGYNFYTERASKVIDGTSCYSDNRDMCINGECHDVGCDNVLGSAAVEDKCRVCNGNSTACHKIAGLIEKSLSKGAYQEVLKIPKGAMHIQVKEAYKSTNYLALKSINGPYYINGDWTIDWPRKFPVAGTVFHYQRIQDEPEIIKAIGPTDEDLVVMLLLQEDKTGIEYEYNVPHNSSSSLHDVSQHIWTHSAWAECSRSCGKGMSTSTAVCMNKVTKTVADDGYCFPQPKPSHHFRHCNEQPCPPRWETGEWTECSQTCGGGTKMRIVVCKQLINEDEEVILNESECAEGRPSSERTCRKANCPPVWMAEDWSECSKRCGRGEMVRHVYCTTSDKQMYFDESQCDISKKPETIATCVKQSCPPPTWIIGEWSECSVECGQGWRERSVECMTFDGKSSDLCPKRDKPVVNQRCDVPCDQESGDDECADKYQVAYCPLVLKFRFCDREYFQRISIN</sequence>
<keyword evidence="7" id="KW-0677">Repeat</keyword>
<dbReference type="GO" id="GO:0008237">
    <property type="term" value="F:metallopeptidase activity"/>
    <property type="evidence" value="ECO:0007669"/>
    <property type="project" value="UniProtKB-KW"/>
</dbReference>
<proteinExistence type="predicted"/>
<dbReference type="Gene3D" id="2.60.120.830">
    <property type="match status" value="1"/>
</dbReference>
<evidence type="ECO:0000256" key="9">
    <source>
        <dbReference type="ARBA" id="ARBA00022833"/>
    </source>
</evidence>
<keyword evidence="8" id="KW-0378">Hydrolase</keyword>
<feature type="disulfide bond" evidence="15">
    <location>
        <begin position="569"/>
        <end position="583"/>
    </location>
</feature>
<evidence type="ECO:0000256" key="10">
    <source>
        <dbReference type="ARBA" id="ARBA00023049"/>
    </source>
</evidence>
<dbReference type="Pfam" id="PF01421">
    <property type="entry name" value="Reprolysin"/>
    <property type="match status" value="1"/>
</dbReference>
<keyword evidence="4" id="KW-0645">Protease</keyword>
<keyword evidence="9 14" id="KW-0862">Zinc</keyword>
<keyword evidence="12" id="KW-0325">Glycoprotein</keyword>
<dbReference type="FunFam" id="2.60.120.830:FF:000001">
    <property type="entry name" value="A disintegrin and metalloproteinase with thrombospondin motifs 1"/>
    <property type="match status" value="1"/>
</dbReference>
<dbReference type="InterPro" id="IPR010294">
    <property type="entry name" value="ADAMTS_spacer1"/>
</dbReference>
<feature type="binding site" evidence="14">
    <location>
        <position position="386"/>
    </location>
    <ligand>
        <name>Ca(2+)</name>
        <dbReference type="ChEBI" id="CHEBI:29108"/>
        <label>1</label>
    </ligand>
</feature>
<dbReference type="Pfam" id="PF05986">
    <property type="entry name" value="ADAMTS_spacer1"/>
    <property type="match status" value="1"/>
</dbReference>
<name>A0ABD3W6C6_SINWO</name>
<dbReference type="PANTHER" id="PTHR13723:SF311">
    <property type="entry name" value="ADAM CYSTEINE-RICH DOMAIN-CONTAINING PROTEIN"/>
    <property type="match status" value="1"/>
</dbReference>
<feature type="disulfide bond" evidence="15">
    <location>
        <begin position="455"/>
        <end position="482"/>
    </location>
</feature>
<dbReference type="PROSITE" id="PS50215">
    <property type="entry name" value="ADAM_MEPRO"/>
    <property type="match status" value="1"/>
</dbReference>
<evidence type="ECO:0000256" key="6">
    <source>
        <dbReference type="ARBA" id="ARBA00022729"/>
    </source>
</evidence>
<feature type="disulfide bond" evidence="15">
    <location>
        <begin position="610"/>
        <end position="648"/>
    </location>
</feature>
<dbReference type="PANTHER" id="PTHR13723">
    <property type="entry name" value="ADAMTS A DISINTEGRIN AND METALLOPROTEASE WITH THROMBOSPONDIN MOTIFS PROTEASE"/>
    <property type="match status" value="1"/>
</dbReference>
<dbReference type="GO" id="GO:0046872">
    <property type="term" value="F:metal ion binding"/>
    <property type="evidence" value="ECO:0007669"/>
    <property type="project" value="UniProtKB-KW"/>
</dbReference>
<dbReference type="InterPro" id="IPR050439">
    <property type="entry name" value="ADAMTS_ADAMTS-like"/>
</dbReference>
<feature type="disulfide bond" evidence="15">
    <location>
        <begin position="371"/>
        <end position="422"/>
    </location>
</feature>
<feature type="domain" description="Peptidase M12B" evidence="17">
    <location>
        <begin position="294"/>
        <end position="503"/>
    </location>
</feature>
<comment type="caution">
    <text evidence="18">The sequence shown here is derived from an EMBL/GenBank/DDBJ whole genome shotgun (WGS) entry which is preliminary data.</text>
</comment>
<keyword evidence="6" id="KW-0732">Signal</keyword>
<feature type="disulfide bond" evidence="15">
    <location>
        <begin position="538"/>
        <end position="556"/>
    </location>
</feature>
<keyword evidence="19" id="KW-1185">Reference proteome</keyword>
<dbReference type="Proteomes" id="UP001634394">
    <property type="component" value="Unassembled WGS sequence"/>
</dbReference>
<keyword evidence="10" id="KW-0482">Metalloprotease</keyword>
<protein>
    <recommendedName>
        <fullName evidence="17">Peptidase M12B domain-containing protein</fullName>
    </recommendedName>
</protein>
<evidence type="ECO:0000256" key="2">
    <source>
        <dbReference type="ARBA" id="ARBA00022525"/>
    </source>
</evidence>
<feature type="binding site" evidence="14 16">
    <location>
        <position position="448"/>
    </location>
    <ligand>
        <name>Zn(2+)</name>
        <dbReference type="ChEBI" id="CHEBI:29105"/>
        <note>catalytic</note>
    </ligand>
</feature>
<feature type="binding site" evidence="14">
    <location>
        <position position="297"/>
    </location>
    <ligand>
        <name>Ca(2+)</name>
        <dbReference type="ChEBI" id="CHEBI:29108"/>
        <label>1</label>
    </ligand>
</feature>
<feature type="disulfide bond" evidence="15">
    <location>
        <begin position="397"/>
        <end position="404"/>
    </location>
</feature>
<keyword evidence="5 14" id="KW-0479">Metal-binding</keyword>
<keyword evidence="11 15" id="KW-1015">Disulfide bond</keyword>
<feature type="binding site" evidence="14 16">
    <location>
        <position position="438"/>
    </location>
    <ligand>
        <name>Zn(2+)</name>
        <dbReference type="ChEBI" id="CHEBI:29105"/>
        <note>catalytic</note>
    </ligand>
</feature>
<gene>
    <name evidence="18" type="ORF">ACJMK2_042111</name>
</gene>
<dbReference type="SUPFAM" id="SSF55486">
    <property type="entry name" value="Metalloproteases ('zincins'), catalytic domain"/>
    <property type="match status" value="1"/>
</dbReference>
<feature type="binding site" evidence="14 16">
    <location>
        <position position="442"/>
    </location>
    <ligand>
        <name>Zn(2+)</name>
        <dbReference type="ChEBI" id="CHEBI:29105"/>
        <note>catalytic</note>
    </ligand>
</feature>
<dbReference type="Gene3D" id="3.40.390.10">
    <property type="entry name" value="Collagenase (Catalytic Domain)"/>
    <property type="match status" value="1"/>
</dbReference>
<evidence type="ECO:0000313" key="19">
    <source>
        <dbReference type="Proteomes" id="UP001634394"/>
    </source>
</evidence>
<feature type="binding site" evidence="14">
    <location>
        <position position="382"/>
    </location>
    <ligand>
        <name>Ca(2+)</name>
        <dbReference type="ChEBI" id="CHEBI:29108"/>
        <label>1</label>
    </ligand>
</feature>
<keyword evidence="14" id="KW-0106">Calcium</keyword>
<feature type="disulfide bond" evidence="15">
    <location>
        <begin position="544"/>
        <end position="578"/>
    </location>
</feature>
<evidence type="ECO:0000256" key="13">
    <source>
        <dbReference type="PIRSR" id="PIRSR613273-1"/>
    </source>
</evidence>
<evidence type="ECO:0000256" key="8">
    <source>
        <dbReference type="ARBA" id="ARBA00022801"/>
    </source>
</evidence>
<feature type="binding site" evidence="14">
    <location>
        <position position="382"/>
    </location>
    <ligand>
        <name>Ca(2+)</name>
        <dbReference type="ChEBI" id="CHEBI:29108"/>
        <label>2</label>
    </ligand>
</feature>
<organism evidence="18 19">
    <name type="scientific">Sinanodonta woodiana</name>
    <name type="common">Chinese pond mussel</name>
    <name type="synonym">Anodonta woodiana</name>
    <dbReference type="NCBI Taxonomy" id="1069815"/>
    <lineage>
        <taxon>Eukaryota</taxon>
        <taxon>Metazoa</taxon>
        <taxon>Spiralia</taxon>
        <taxon>Lophotrochozoa</taxon>
        <taxon>Mollusca</taxon>
        <taxon>Bivalvia</taxon>
        <taxon>Autobranchia</taxon>
        <taxon>Heteroconchia</taxon>
        <taxon>Palaeoheterodonta</taxon>
        <taxon>Unionida</taxon>
        <taxon>Unionoidea</taxon>
        <taxon>Unionidae</taxon>
        <taxon>Unioninae</taxon>
        <taxon>Sinanodonta</taxon>
    </lineage>
</organism>
<evidence type="ECO:0000256" key="11">
    <source>
        <dbReference type="ARBA" id="ARBA00023157"/>
    </source>
</evidence>
<evidence type="ECO:0000256" key="14">
    <source>
        <dbReference type="PIRSR" id="PIRSR613273-2"/>
    </source>
</evidence>
<dbReference type="FunFam" id="3.40.390.10:FF:000001">
    <property type="entry name" value="A disintegrin and metalloproteinase with thrombospondin motifs 1"/>
    <property type="match status" value="1"/>
</dbReference>
<dbReference type="CDD" id="cd04273">
    <property type="entry name" value="ZnMc_ADAMTS_like"/>
    <property type="match status" value="1"/>
</dbReference>
<feature type="active site" evidence="13 16">
    <location>
        <position position="439"/>
    </location>
</feature>
<evidence type="ECO:0000259" key="17">
    <source>
        <dbReference type="PROSITE" id="PS50215"/>
    </source>
</evidence>
<dbReference type="InterPro" id="IPR041645">
    <property type="entry name" value="ADAMTS_CR_2"/>
</dbReference>
<accession>A0ABD3W6C6</accession>
<dbReference type="EMBL" id="JBJQND010000008">
    <property type="protein sequence ID" value="KAL3869427.1"/>
    <property type="molecule type" value="Genomic_DNA"/>
</dbReference>
<dbReference type="InterPro" id="IPR036383">
    <property type="entry name" value="TSP1_rpt_sf"/>
</dbReference>
<feature type="binding site" evidence="14">
    <location>
        <position position="297"/>
    </location>
    <ligand>
        <name>Ca(2+)</name>
        <dbReference type="ChEBI" id="CHEBI:29108"/>
        <label>2</label>
    </ligand>
</feature>
<dbReference type="InterPro" id="IPR000884">
    <property type="entry name" value="TSP1_rpt"/>
</dbReference>
<feature type="disulfide bond" evidence="15">
    <location>
        <begin position="527"/>
        <end position="549"/>
    </location>
</feature>
<evidence type="ECO:0000256" key="15">
    <source>
        <dbReference type="PIRSR" id="PIRSR613273-3"/>
    </source>
</evidence>
<dbReference type="Pfam" id="PF19030">
    <property type="entry name" value="TSP1_ADAMTS"/>
    <property type="match status" value="4"/>
</dbReference>
<dbReference type="InterPro" id="IPR013273">
    <property type="entry name" value="ADAMTS/ADAMTS-like"/>
</dbReference>
<dbReference type="FunFam" id="2.20.100.10:FF:000005">
    <property type="entry name" value="ADAM metallopeptidase with thrombospondin type 1 motif 9"/>
    <property type="match status" value="2"/>
</dbReference>
<dbReference type="SMART" id="SM00209">
    <property type="entry name" value="TSP1"/>
    <property type="match status" value="5"/>
</dbReference>
<evidence type="ECO:0000256" key="3">
    <source>
        <dbReference type="ARBA" id="ARBA00022530"/>
    </source>
</evidence>